<name>A0A383DEE3_9ZZZZ</name>
<organism evidence="2">
    <name type="scientific">marine metagenome</name>
    <dbReference type="NCBI Taxonomy" id="408172"/>
    <lineage>
        <taxon>unclassified sequences</taxon>
        <taxon>metagenomes</taxon>
        <taxon>ecological metagenomes</taxon>
    </lineage>
</organism>
<dbReference type="EMBL" id="UINC01216529">
    <property type="protein sequence ID" value="SVE42704.1"/>
    <property type="molecule type" value="Genomic_DNA"/>
</dbReference>
<gene>
    <name evidence="2" type="ORF">METZ01_LOCUS495558</name>
</gene>
<proteinExistence type="predicted"/>
<feature type="domain" description="GCVT N-terminal" evidence="1">
    <location>
        <begin position="22"/>
        <end position="132"/>
    </location>
</feature>
<dbReference type="InterPro" id="IPR027266">
    <property type="entry name" value="TrmE/GcvT-like"/>
</dbReference>
<dbReference type="InterPro" id="IPR006222">
    <property type="entry name" value="GCVT_N"/>
</dbReference>
<reference evidence="2" key="1">
    <citation type="submission" date="2018-05" db="EMBL/GenBank/DDBJ databases">
        <authorList>
            <person name="Lanie J.A."/>
            <person name="Ng W.-L."/>
            <person name="Kazmierczak K.M."/>
            <person name="Andrzejewski T.M."/>
            <person name="Davidsen T.M."/>
            <person name="Wayne K.J."/>
            <person name="Tettelin H."/>
            <person name="Glass J.I."/>
            <person name="Rusch D."/>
            <person name="Podicherti R."/>
            <person name="Tsui H.-C.T."/>
            <person name="Winkler M.E."/>
        </authorList>
    </citation>
    <scope>NUCLEOTIDE SEQUENCE</scope>
</reference>
<dbReference type="AlphaFoldDB" id="A0A383DEE3"/>
<dbReference type="Gene3D" id="3.30.1360.120">
    <property type="entry name" value="Probable tRNA modification gtpase trme, domain 1"/>
    <property type="match status" value="1"/>
</dbReference>
<dbReference type="SUPFAM" id="SSF103025">
    <property type="entry name" value="Folate-binding domain"/>
    <property type="match status" value="1"/>
</dbReference>
<evidence type="ECO:0000313" key="2">
    <source>
        <dbReference type="EMBL" id="SVE42704.1"/>
    </source>
</evidence>
<evidence type="ECO:0000259" key="1">
    <source>
        <dbReference type="Pfam" id="PF01571"/>
    </source>
</evidence>
<accession>A0A383DEE3</accession>
<feature type="non-terminal residue" evidence="2">
    <location>
        <position position="147"/>
    </location>
</feature>
<sequence>MNNLPEIKLHGYHTFSPAAWVLAEGEDAHEFLQSQFSNDLNDLKIGQDCYGLWLDQKGKVHGDSQILRTGQEKFFLFSYHTPETQLLEKLNSFIVADDIDLDGLTEDVEAISFLGNAVGVLKAIVQPTDESNKFLFEEEEVYVIPGR</sequence>
<dbReference type="Pfam" id="PF01571">
    <property type="entry name" value="GCV_T"/>
    <property type="match status" value="1"/>
</dbReference>
<protein>
    <recommendedName>
        <fullName evidence="1">GCVT N-terminal domain-containing protein</fullName>
    </recommendedName>
</protein>